<organism evidence="5 6">
    <name type="scientific">Centaurea solstitialis</name>
    <name type="common">yellow star-thistle</name>
    <dbReference type="NCBI Taxonomy" id="347529"/>
    <lineage>
        <taxon>Eukaryota</taxon>
        <taxon>Viridiplantae</taxon>
        <taxon>Streptophyta</taxon>
        <taxon>Embryophyta</taxon>
        <taxon>Tracheophyta</taxon>
        <taxon>Spermatophyta</taxon>
        <taxon>Magnoliopsida</taxon>
        <taxon>eudicotyledons</taxon>
        <taxon>Gunneridae</taxon>
        <taxon>Pentapetalae</taxon>
        <taxon>asterids</taxon>
        <taxon>campanulids</taxon>
        <taxon>Asterales</taxon>
        <taxon>Asteraceae</taxon>
        <taxon>Carduoideae</taxon>
        <taxon>Cardueae</taxon>
        <taxon>Centaureinae</taxon>
        <taxon>Centaurea</taxon>
    </lineage>
</organism>
<dbReference type="InterPro" id="IPR039537">
    <property type="entry name" value="Retrotran_Ty1/copia-like"/>
</dbReference>
<dbReference type="Gene3D" id="3.30.420.10">
    <property type="entry name" value="Ribonuclease H-like superfamily/Ribonuclease H"/>
    <property type="match status" value="1"/>
</dbReference>
<dbReference type="PANTHER" id="PTHR42648:SF25">
    <property type="entry name" value="RNA-DIRECTED DNA POLYMERASE"/>
    <property type="match status" value="1"/>
</dbReference>
<evidence type="ECO:0000256" key="2">
    <source>
        <dbReference type="ARBA" id="ARBA00022801"/>
    </source>
</evidence>
<dbReference type="InterPro" id="IPR043502">
    <property type="entry name" value="DNA/RNA_pol_sf"/>
</dbReference>
<dbReference type="InterPro" id="IPR012337">
    <property type="entry name" value="RNaseH-like_sf"/>
</dbReference>
<keyword evidence="1" id="KW-0479">Metal-binding</keyword>
<keyword evidence="6" id="KW-1185">Reference proteome</keyword>
<dbReference type="SUPFAM" id="SSF56672">
    <property type="entry name" value="DNA/RNA polymerases"/>
    <property type="match status" value="1"/>
</dbReference>
<gene>
    <name evidence="5" type="ORF">OSB04_024536</name>
</gene>
<name>A0AA38SLB2_9ASTR</name>
<sequence length="792" mass="89366">MVEKPLVRFVIELKLHSHGGLIFRFNTDLCGPITPSTVAGSRYFMLLVDDYSRYMWVYMIKSKDEAFVTFKRFKVQVEKENSLKVKGLRTDRGGEFTFHELAKGIRRQLRAPYSPQQNGVAERRNRSILETTRSLLKTMQVPDTFWGEAVRHAVNILNRIPTKAVKGMTPYEAMNGSKPTLHHLKVFGCVGYVKKPINHTTKLSNRSTSMVYLGVEPGSKASRMFNPKENKPVVARNVVFDEKKQWDWALVQQGESTIKEPWIGGYVNQGLKEQVQEENSASDEDENKGPDEKVQEESATSSESLPQTPEPFSPLTSSHTGESSSGKPSIATEPVSTLQPELDYVSPSTYDFTQVRGFRSLADIYAKSEPVELEPDELMLIGDEPTIYEEAAGEHFWREVMKVEIGDAEGNVVKYKARLVAKGYVQRQGVDFEDAFAPLAFLNGELWEQVYVTQPDGFVVKGKEHMVYRLHKALYGLRQAPRAWNTRLDRELKELDDLIVIGSSEEQVAIFKEKMKQLFEMSDLGHLTYYLGIEVRQTETGIELKKDGYAKKILQSAGMLDCNSTKTPMEPKFSLSKDVDGVPVNASDYRRLVGCLRYLIHTRPDLAYTVGVVSRYMNTPKESHLKEVKHILRYVKGTLQLGLIYERGGDGKLIGFSDSSHNMDRDDGKGTTGTVFYFSNNSISWSSQKQRTVALSSCEVEFMAATAVACQADLTGWESSSVKLYIDNKSAIALMKNPVFHGRTILKCVERKLIVVEHVSGEEQLANILTKALHRVKFAEMRSLLGMKTMTN</sequence>
<dbReference type="InterPro" id="IPR036397">
    <property type="entry name" value="RNaseH_sf"/>
</dbReference>
<dbReference type="InterPro" id="IPR013103">
    <property type="entry name" value="RVT_2"/>
</dbReference>
<evidence type="ECO:0000256" key="1">
    <source>
        <dbReference type="ARBA" id="ARBA00022723"/>
    </source>
</evidence>
<dbReference type="GO" id="GO:0046872">
    <property type="term" value="F:metal ion binding"/>
    <property type="evidence" value="ECO:0007669"/>
    <property type="project" value="UniProtKB-KW"/>
</dbReference>
<dbReference type="GO" id="GO:0003676">
    <property type="term" value="F:nucleic acid binding"/>
    <property type="evidence" value="ECO:0007669"/>
    <property type="project" value="InterPro"/>
</dbReference>
<dbReference type="EMBL" id="JARYMX010000006">
    <property type="protein sequence ID" value="KAJ9544829.1"/>
    <property type="molecule type" value="Genomic_DNA"/>
</dbReference>
<evidence type="ECO:0000256" key="3">
    <source>
        <dbReference type="SAM" id="MobiDB-lite"/>
    </source>
</evidence>
<dbReference type="SUPFAM" id="SSF53098">
    <property type="entry name" value="Ribonuclease H-like"/>
    <property type="match status" value="1"/>
</dbReference>
<feature type="compositionally biased region" description="Polar residues" evidence="3">
    <location>
        <begin position="297"/>
        <end position="307"/>
    </location>
</feature>
<dbReference type="GO" id="GO:0015074">
    <property type="term" value="P:DNA integration"/>
    <property type="evidence" value="ECO:0007669"/>
    <property type="project" value="InterPro"/>
</dbReference>
<feature type="domain" description="Integrase catalytic" evidence="4">
    <location>
        <begin position="1"/>
        <end position="178"/>
    </location>
</feature>
<comment type="caution">
    <text evidence="5">The sequence shown here is derived from an EMBL/GenBank/DDBJ whole genome shotgun (WGS) entry which is preliminary data.</text>
</comment>
<dbReference type="CDD" id="cd09272">
    <property type="entry name" value="RNase_HI_RT_Ty1"/>
    <property type="match status" value="1"/>
</dbReference>
<dbReference type="InterPro" id="IPR001584">
    <property type="entry name" value="Integrase_cat-core"/>
</dbReference>
<evidence type="ECO:0000313" key="5">
    <source>
        <dbReference type="EMBL" id="KAJ9544829.1"/>
    </source>
</evidence>
<reference evidence="5" key="1">
    <citation type="submission" date="2023-03" db="EMBL/GenBank/DDBJ databases">
        <title>Chromosome-scale reference genome and RAD-based genetic map of yellow starthistle (Centaurea solstitialis) reveal putative structural variation and QTLs associated with invader traits.</title>
        <authorList>
            <person name="Reatini B."/>
            <person name="Cang F.A."/>
            <person name="Jiang Q."/>
            <person name="Mckibben M.T.W."/>
            <person name="Barker M.S."/>
            <person name="Rieseberg L.H."/>
            <person name="Dlugosch K.M."/>
        </authorList>
    </citation>
    <scope>NUCLEOTIDE SEQUENCE</scope>
    <source>
        <strain evidence="5">CAN-66</strain>
        <tissue evidence="5">Leaf</tissue>
    </source>
</reference>
<feature type="compositionally biased region" description="Polar residues" evidence="3">
    <location>
        <begin position="314"/>
        <end position="327"/>
    </location>
</feature>
<evidence type="ECO:0000259" key="4">
    <source>
        <dbReference type="PROSITE" id="PS50994"/>
    </source>
</evidence>
<feature type="compositionally biased region" description="Basic and acidic residues" evidence="3">
    <location>
        <begin position="287"/>
        <end position="296"/>
    </location>
</feature>
<dbReference type="Pfam" id="PF25597">
    <property type="entry name" value="SH3_retrovirus"/>
    <property type="match status" value="1"/>
</dbReference>
<accession>A0AA38SLB2</accession>
<keyword evidence="2" id="KW-0378">Hydrolase</keyword>
<proteinExistence type="predicted"/>
<dbReference type="PANTHER" id="PTHR42648">
    <property type="entry name" value="TRANSPOSASE, PUTATIVE-RELATED"/>
    <property type="match status" value="1"/>
</dbReference>
<dbReference type="Pfam" id="PF07727">
    <property type="entry name" value="RVT_2"/>
    <property type="match status" value="1"/>
</dbReference>
<dbReference type="InterPro" id="IPR057670">
    <property type="entry name" value="SH3_retrovirus"/>
</dbReference>
<feature type="region of interest" description="Disordered" evidence="3">
    <location>
        <begin position="274"/>
        <end position="335"/>
    </location>
</feature>
<evidence type="ECO:0000313" key="6">
    <source>
        <dbReference type="Proteomes" id="UP001172457"/>
    </source>
</evidence>
<dbReference type="GO" id="GO:0016787">
    <property type="term" value="F:hydrolase activity"/>
    <property type="evidence" value="ECO:0007669"/>
    <property type="project" value="UniProtKB-KW"/>
</dbReference>
<dbReference type="Proteomes" id="UP001172457">
    <property type="component" value="Chromosome 6"/>
</dbReference>
<protein>
    <recommendedName>
        <fullName evidence="4">Integrase catalytic domain-containing protein</fullName>
    </recommendedName>
</protein>
<dbReference type="AlphaFoldDB" id="A0AA38SLB2"/>
<dbReference type="PROSITE" id="PS50994">
    <property type="entry name" value="INTEGRASE"/>
    <property type="match status" value="1"/>
</dbReference>